<sequence length="18" mass="2152">MFRCYSITLMKGLCTIRD</sequence>
<evidence type="ECO:0000313" key="1">
    <source>
        <dbReference type="EMBL" id="JAD72416.1"/>
    </source>
</evidence>
<dbReference type="AlphaFoldDB" id="A0A0A9CA09"/>
<proteinExistence type="predicted"/>
<name>A0A0A9CA09_ARUDO</name>
<dbReference type="EMBL" id="GBRH01225479">
    <property type="protein sequence ID" value="JAD72416.1"/>
    <property type="molecule type" value="Transcribed_RNA"/>
</dbReference>
<reference evidence="1" key="2">
    <citation type="journal article" date="2015" name="Data Brief">
        <title>Shoot transcriptome of the giant reed, Arundo donax.</title>
        <authorList>
            <person name="Barrero R.A."/>
            <person name="Guerrero F.D."/>
            <person name="Moolhuijzen P."/>
            <person name="Goolsby J.A."/>
            <person name="Tidwell J."/>
            <person name="Bellgard S.E."/>
            <person name="Bellgard M.I."/>
        </authorList>
    </citation>
    <scope>NUCLEOTIDE SEQUENCE</scope>
    <source>
        <tissue evidence="1">Shoot tissue taken approximately 20 cm above the soil surface</tissue>
    </source>
</reference>
<organism evidence="1">
    <name type="scientific">Arundo donax</name>
    <name type="common">Giant reed</name>
    <name type="synonym">Donax arundinaceus</name>
    <dbReference type="NCBI Taxonomy" id="35708"/>
    <lineage>
        <taxon>Eukaryota</taxon>
        <taxon>Viridiplantae</taxon>
        <taxon>Streptophyta</taxon>
        <taxon>Embryophyta</taxon>
        <taxon>Tracheophyta</taxon>
        <taxon>Spermatophyta</taxon>
        <taxon>Magnoliopsida</taxon>
        <taxon>Liliopsida</taxon>
        <taxon>Poales</taxon>
        <taxon>Poaceae</taxon>
        <taxon>PACMAD clade</taxon>
        <taxon>Arundinoideae</taxon>
        <taxon>Arundineae</taxon>
        <taxon>Arundo</taxon>
    </lineage>
</organism>
<protein>
    <submittedName>
        <fullName evidence="1">Uncharacterized protein</fullName>
    </submittedName>
</protein>
<accession>A0A0A9CA09</accession>
<reference evidence="1" key="1">
    <citation type="submission" date="2014-09" db="EMBL/GenBank/DDBJ databases">
        <authorList>
            <person name="Magalhaes I.L.F."/>
            <person name="Oliveira U."/>
            <person name="Santos F.R."/>
            <person name="Vidigal T.H.D.A."/>
            <person name="Brescovit A.D."/>
            <person name="Santos A.J."/>
        </authorList>
    </citation>
    <scope>NUCLEOTIDE SEQUENCE</scope>
    <source>
        <tissue evidence="1">Shoot tissue taken approximately 20 cm above the soil surface</tissue>
    </source>
</reference>